<evidence type="ECO:0000313" key="3">
    <source>
        <dbReference type="Proteomes" id="UP000828390"/>
    </source>
</evidence>
<accession>A0A9D4I5B1</accession>
<organism evidence="2 3">
    <name type="scientific">Dreissena polymorpha</name>
    <name type="common">Zebra mussel</name>
    <name type="synonym">Mytilus polymorpha</name>
    <dbReference type="NCBI Taxonomy" id="45954"/>
    <lineage>
        <taxon>Eukaryota</taxon>
        <taxon>Metazoa</taxon>
        <taxon>Spiralia</taxon>
        <taxon>Lophotrochozoa</taxon>
        <taxon>Mollusca</taxon>
        <taxon>Bivalvia</taxon>
        <taxon>Autobranchia</taxon>
        <taxon>Heteroconchia</taxon>
        <taxon>Euheterodonta</taxon>
        <taxon>Imparidentia</taxon>
        <taxon>Neoheterodontei</taxon>
        <taxon>Myida</taxon>
        <taxon>Dreissenoidea</taxon>
        <taxon>Dreissenidae</taxon>
        <taxon>Dreissena</taxon>
    </lineage>
</organism>
<sequence>MFIIISTVGLAVVLFSATLLICAFRKRSMRTETTRQMLNCNTGANQVANNDMSSLAITRRDGFIEEPNRDIHVLFMSPIADSYPLSRDKPPTDNATESQQRESDVHTYEDIPDFPLTETVAENDIDQAVETNV</sequence>
<dbReference type="Proteomes" id="UP000828390">
    <property type="component" value="Unassembled WGS sequence"/>
</dbReference>
<dbReference type="AlphaFoldDB" id="A0A9D4I5B1"/>
<dbReference type="EMBL" id="JAIWYP010000010">
    <property type="protein sequence ID" value="KAH3746997.1"/>
    <property type="molecule type" value="Genomic_DNA"/>
</dbReference>
<keyword evidence="3" id="KW-1185">Reference proteome</keyword>
<comment type="caution">
    <text evidence="2">The sequence shown here is derived from an EMBL/GenBank/DDBJ whole genome shotgun (WGS) entry which is preliminary data.</text>
</comment>
<protein>
    <submittedName>
        <fullName evidence="2">Uncharacterized protein</fullName>
    </submittedName>
</protein>
<gene>
    <name evidence="2" type="ORF">DPMN_181417</name>
</gene>
<reference evidence="2" key="2">
    <citation type="submission" date="2020-11" db="EMBL/GenBank/DDBJ databases">
        <authorList>
            <person name="McCartney M.A."/>
            <person name="Auch B."/>
            <person name="Kono T."/>
            <person name="Mallez S."/>
            <person name="Becker A."/>
            <person name="Gohl D.M."/>
            <person name="Silverstein K.A.T."/>
            <person name="Koren S."/>
            <person name="Bechman K.B."/>
            <person name="Herman A."/>
            <person name="Abrahante J.E."/>
            <person name="Garbe J."/>
        </authorList>
    </citation>
    <scope>NUCLEOTIDE SEQUENCE</scope>
    <source>
        <strain evidence="2">Duluth1</strain>
        <tissue evidence="2">Whole animal</tissue>
    </source>
</reference>
<feature type="compositionally biased region" description="Basic and acidic residues" evidence="1">
    <location>
        <begin position="99"/>
        <end position="109"/>
    </location>
</feature>
<reference evidence="2" key="1">
    <citation type="journal article" date="2019" name="bioRxiv">
        <title>The Genome of the Zebra Mussel, Dreissena polymorpha: A Resource for Invasive Species Research.</title>
        <authorList>
            <person name="McCartney M.A."/>
            <person name="Auch B."/>
            <person name="Kono T."/>
            <person name="Mallez S."/>
            <person name="Zhang Y."/>
            <person name="Obille A."/>
            <person name="Becker A."/>
            <person name="Abrahante J.E."/>
            <person name="Garbe J."/>
            <person name="Badalamenti J.P."/>
            <person name="Herman A."/>
            <person name="Mangelson H."/>
            <person name="Liachko I."/>
            <person name="Sullivan S."/>
            <person name="Sone E.D."/>
            <person name="Koren S."/>
            <person name="Silverstein K.A.T."/>
            <person name="Beckman K.B."/>
            <person name="Gohl D.M."/>
        </authorList>
    </citation>
    <scope>NUCLEOTIDE SEQUENCE</scope>
    <source>
        <strain evidence="2">Duluth1</strain>
        <tissue evidence="2">Whole animal</tissue>
    </source>
</reference>
<evidence type="ECO:0000313" key="2">
    <source>
        <dbReference type="EMBL" id="KAH3746997.1"/>
    </source>
</evidence>
<proteinExistence type="predicted"/>
<feature type="region of interest" description="Disordered" evidence="1">
    <location>
        <begin position="81"/>
        <end position="111"/>
    </location>
</feature>
<evidence type="ECO:0000256" key="1">
    <source>
        <dbReference type="SAM" id="MobiDB-lite"/>
    </source>
</evidence>
<name>A0A9D4I5B1_DREPO</name>